<keyword evidence="9 16" id="KW-0408">Iron</keyword>
<keyword evidence="12 16" id="KW-0472">Membrane</keyword>
<evidence type="ECO:0000256" key="7">
    <source>
        <dbReference type="ARBA" id="ARBA00022741"/>
    </source>
</evidence>
<dbReference type="InterPro" id="IPR006073">
    <property type="entry name" value="GTP-bd"/>
</dbReference>
<feature type="transmembrane region" description="Helical" evidence="16">
    <location>
        <begin position="647"/>
        <end position="670"/>
    </location>
</feature>
<dbReference type="PROSITE" id="PS51711">
    <property type="entry name" value="G_FEOB"/>
    <property type="match status" value="1"/>
</dbReference>
<feature type="binding site" evidence="15">
    <location>
        <position position="21"/>
    </location>
    <ligand>
        <name>Mg(2+)</name>
        <dbReference type="ChEBI" id="CHEBI:18420"/>
        <label>2</label>
    </ligand>
</feature>
<feature type="binding site" evidence="14">
    <location>
        <begin position="116"/>
        <end position="119"/>
    </location>
    <ligand>
        <name>GTP</name>
        <dbReference type="ChEBI" id="CHEBI:37565"/>
        <label>4</label>
    </ligand>
</feature>
<feature type="transmembrane region" description="Helical" evidence="16">
    <location>
        <begin position="449"/>
        <end position="469"/>
    </location>
</feature>
<dbReference type="Pfam" id="PF07664">
    <property type="entry name" value="FeoB_C"/>
    <property type="match status" value="1"/>
</dbReference>
<proteinExistence type="inferred from homology"/>
<evidence type="ECO:0000256" key="13">
    <source>
        <dbReference type="NCBIfam" id="TIGR00437"/>
    </source>
</evidence>
<keyword evidence="7 14" id="KW-0547">Nucleotide-binding</keyword>
<dbReference type="NCBIfam" id="TIGR00437">
    <property type="entry name" value="feoB"/>
    <property type="match status" value="1"/>
</dbReference>
<evidence type="ECO:0000256" key="11">
    <source>
        <dbReference type="ARBA" id="ARBA00023134"/>
    </source>
</evidence>
<evidence type="ECO:0000256" key="2">
    <source>
        <dbReference type="ARBA" id="ARBA00004651"/>
    </source>
</evidence>
<feature type="binding site" evidence="14">
    <location>
        <begin position="10"/>
        <end position="17"/>
    </location>
    <ligand>
        <name>GTP</name>
        <dbReference type="ChEBI" id="CHEBI:37565"/>
        <label>1</label>
    </ligand>
</feature>
<reference evidence="18 19" key="1">
    <citation type="submission" date="2019-03" db="EMBL/GenBank/DDBJ databases">
        <title>Genomic Encyclopedia of Type Strains, Phase IV (KMG-IV): sequencing the most valuable type-strain genomes for metagenomic binning, comparative biology and taxonomic classification.</title>
        <authorList>
            <person name="Goeker M."/>
        </authorList>
    </citation>
    <scope>NUCLEOTIDE SEQUENCE [LARGE SCALE GENOMIC DNA]</scope>
    <source>
        <strain evidence="18 19">DSM 29481</strain>
    </source>
</reference>
<feature type="transmembrane region" description="Helical" evidence="16">
    <location>
        <begin position="677"/>
        <end position="700"/>
    </location>
</feature>
<dbReference type="CDD" id="cd01879">
    <property type="entry name" value="FeoB"/>
    <property type="match status" value="1"/>
</dbReference>
<feature type="transmembrane region" description="Helical" evidence="16">
    <location>
        <begin position="418"/>
        <end position="443"/>
    </location>
</feature>
<evidence type="ECO:0000256" key="5">
    <source>
        <dbReference type="ARBA" id="ARBA00022496"/>
    </source>
</evidence>
<comment type="function">
    <text evidence="1 16">Probable transporter of a GTP-driven Fe(2+) uptake system.</text>
</comment>
<dbReference type="Pfam" id="PF07670">
    <property type="entry name" value="Gate"/>
    <property type="match status" value="2"/>
</dbReference>
<evidence type="ECO:0000256" key="15">
    <source>
        <dbReference type="PIRSR" id="PIRSR603373-2"/>
    </source>
</evidence>
<gene>
    <name evidence="18" type="ORF">EDD61_11121</name>
</gene>
<feature type="domain" description="FeoB-type G" evidence="17">
    <location>
        <begin position="3"/>
        <end position="165"/>
    </location>
</feature>
<evidence type="ECO:0000256" key="12">
    <source>
        <dbReference type="ARBA" id="ARBA00023136"/>
    </source>
</evidence>
<dbReference type="Proteomes" id="UP000295773">
    <property type="component" value="Unassembled WGS sequence"/>
</dbReference>
<keyword evidence="6 16" id="KW-0812">Transmembrane</keyword>
<dbReference type="PANTHER" id="PTHR43185">
    <property type="entry name" value="FERROUS IRON TRANSPORT PROTEIN B"/>
    <property type="match status" value="1"/>
</dbReference>
<feature type="transmembrane region" description="Helical" evidence="16">
    <location>
        <begin position="383"/>
        <end position="406"/>
    </location>
</feature>
<keyword evidence="15" id="KW-0460">Magnesium</keyword>
<keyword evidence="3 16" id="KW-0813">Transport</keyword>
<evidence type="ECO:0000313" key="18">
    <source>
        <dbReference type="EMBL" id="TCU59093.1"/>
    </source>
</evidence>
<dbReference type="InterPro" id="IPR027417">
    <property type="entry name" value="P-loop_NTPase"/>
</dbReference>
<feature type="binding site" evidence="14">
    <location>
        <begin position="35"/>
        <end position="39"/>
    </location>
    <ligand>
        <name>GTP</name>
        <dbReference type="ChEBI" id="CHEBI:37565"/>
        <label>2</label>
    </ligand>
</feature>
<protein>
    <recommendedName>
        <fullName evidence="13 16">Ferrous iron transport protein B</fullName>
    </recommendedName>
</protein>
<dbReference type="InterPro" id="IPR011642">
    <property type="entry name" value="Gate_dom"/>
</dbReference>
<keyword evidence="15" id="KW-0479">Metal-binding</keyword>
<dbReference type="RefSeq" id="WP_132224887.1">
    <property type="nucleotide sequence ID" value="NZ_JANKBG010000011.1"/>
</dbReference>
<dbReference type="GO" id="GO:0015093">
    <property type="term" value="F:ferrous iron transmembrane transporter activity"/>
    <property type="evidence" value="ECO:0007669"/>
    <property type="project" value="UniProtKB-UniRule"/>
</dbReference>
<dbReference type="Pfam" id="PF02421">
    <property type="entry name" value="FeoB_N"/>
    <property type="match status" value="1"/>
</dbReference>
<keyword evidence="10" id="KW-0406">Ion transport</keyword>
<evidence type="ECO:0000256" key="14">
    <source>
        <dbReference type="PIRSR" id="PIRSR603373-1"/>
    </source>
</evidence>
<dbReference type="InterPro" id="IPR011640">
    <property type="entry name" value="Fe2_transport_prot_B_C"/>
</dbReference>
<feature type="binding site" evidence="14">
    <location>
        <begin position="56"/>
        <end position="59"/>
    </location>
    <ligand>
        <name>GTP</name>
        <dbReference type="ChEBI" id="CHEBI:37565"/>
        <label>3</label>
    </ligand>
</feature>
<dbReference type="SUPFAM" id="SSF52540">
    <property type="entry name" value="P-loop containing nucleoside triphosphate hydrolases"/>
    <property type="match status" value="1"/>
</dbReference>
<evidence type="ECO:0000256" key="8">
    <source>
        <dbReference type="ARBA" id="ARBA00022989"/>
    </source>
</evidence>
<comment type="caution">
    <text evidence="18">The sequence shown here is derived from an EMBL/GenBank/DDBJ whole genome shotgun (WGS) entry which is preliminary data.</text>
</comment>
<keyword evidence="4" id="KW-1003">Cell membrane</keyword>
<organism evidence="18 19">
    <name type="scientific">Longicatena caecimuris</name>
    <dbReference type="NCBI Taxonomy" id="1796635"/>
    <lineage>
        <taxon>Bacteria</taxon>
        <taxon>Bacillati</taxon>
        <taxon>Bacillota</taxon>
        <taxon>Erysipelotrichia</taxon>
        <taxon>Erysipelotrichales</taxon>
        <taxon>Erysipelotrichaceae</taxon>
        <taxon>Longicatena</taxon>
    </lineage>
</organism>
<keyword evidence="11 14" id="KW-0342">GTP-binding</keyword>
<dbReference type="PRINTS" id="PR00326">
    <property type="entry name" value="GTP1OBG"/>
</dbReference>
<evidence type="ECO:0000256" key="16">
    <source>
        <dbReference type="RuleBase" id="RU362098"/>
    </source>
</evidence>
<dbReference type="GO" id="GO:0046872">
    <property type="term" value="F:metal ion binding"/>
    <property type="evidence" value="ECO:0007669"/>
    <property type="project" value="UniProtKB-KW"/>
</dbReference>
<feature type="transmembrane region" description="Helical" evidence="16">
    <location>
        <begin position="280"/>
        <end position="298"/>
    </location>
</feature>
<dbReference type="GO" id="GO:0005525">
    <property type="term" value="F:GTP binding"/>
    <property type="evidence" value="ECO:0007669"/>
    <property type="project" value="UniProtKB-KW"/>
</dbReference>
<dbReference type="AlphaFoldDB" id="A0A4R3TB85"/>
<evidence type="ECO:0000256" key="1">
    <source>
        <dbReference type="ARBA" id="ARBA00003926"/>
    </source>
</evidence>
<dbReference type="InterPro" id="IPR050860">
    <property type="entry name" value="FeoB_GTPase"/>
</dbReference>
<evidence type="ECO:0000256" key="6">
    <source>
        <dbReference type="ARBA" id="ARBA00022692"/>
    </source>
</evidence>
<dbReference type="PANTHER" id="PTHR43185:SF1">
    <property type="entry name" value="FE(2+) TRANSPORTER FEOB"/>
    <property type="match status" value="1"/>
</dbReference>
<name>A0A4R3TB85_9FIRM</name>
<evidence type="ECO:0000256" key="9">
    <source>
        <dbReference type="ARBA" id="ARBA00023004"/>
    </source>
</evidence>
<feature type="binding site" evidence="15">
    <location>
        <position position="22"/>
    </location>
    <ligand>
        <name>Mg(2+)</name>
        <dbReference type="ChEBI" id="CHEBI:18420"/>
        <label>1</label>
    </ligand>
</feature>
<feature type="transmembrane region" description="Helical" evidence="16">
    <location>
        <begin position="338"/>
        <end position="363"/>
    </location>
</feature>
<dbReference type="EMBL" id="SMBP01000011">
    <property type="protein sequence ID" value="TCU59093.1"/>
    <property type="molecule type" value="Genomic_DNA"/>
</dbReference>
<feature type="binding site" evidence="15">
    <location>
        <position position="24"/>
    </location>
    <ligand>
        <name>Mg(2+)</name>
        <dbReference type="ChEBI" id="CHEBI:18420"/>
        <label>2</label>
    </ligand>
</feature>
<comment type="similarity">
    <text evidence="16">Belongs to the TRAFAC class TrmE-Era-EngA-EngB-Septin-like GTPase superfamily. FeoB GTPase (TC 9.A.8) family.</text>
</comment>
<comment type="subcellular location">
    <subcellularLocation>
        <location evidence="2 16">Cell membrane</location>
        <topology evidence="2 16">Multi-pass membrane protein</topology>
    </subcellularLocation>
</comment>
<keyword evidence="5 16" id="KW-0410">Iron transport</keyword>
<evidence type="ECO:0000256" key="10">
    <source>
        <dbReference type="ARBA" id="ARBA00023065"/>
    </source>
</evidence>
<sequence length="703" mass="80566">MKQYQVAFVGNPNVGKSAWINALSNAHFQVGNWPGVTVEKKEAIVTWGDAQYHFIDLPGCYSLETIGNEERITTQFLKEAHVDIIVNVLDATNLSRNLLLTLSLRELQLPMLLLFNFMDEVEKQHIHIDMNALQRRLQIPILPYSALDKKHYGEVKKAIIQMTKQKVCYYPLLEKQELQVYIQLFERIEKAVPKDSVYEEDELHRLCMRFIHKDAATWRQLKNWGIQEIELQAFAQRLDDKTMQQHRYEIIHSFMKYVKQDEHQRYAISRRIDRMILHPYLGMPIFLAIFTIVLLFVFQASAPWTTFIDYLIHDILYKYLAVGISFLPIAVQKLLLDGILAGVGGVLVFLPLMAFLYMVLSILEESGYMSRIAFLLDRAMRSFHLSGKSFVSLLLGFGCNVPAIYSTRTLDNEKQKKMCALLIPFMSCGARLPIYVLFAAAFFPHKAGLMIVTMYALGVFLALILAFVYSRFTAFKEDAIFILELPPYRLPKLRMVFAKVVLEVKGYIKKATGIVLWAMVILWGLSYFPNGQVSTSYLATISQKVAPLFEPLGFGNRWECVAALPGGIIAKETIVGYFETLSHPLKEEQTQQSLQPLEDMAAIGKHAQTALTDSIFAFIRPQIRLKPDNDAQVSMIQSLWSDEHANLRAFCFMVYVLLSIPCIMTLQAMYHEYGWKLMSISIGSMLLIPYLVSLLIFQIFSLF</sequence>
<evidence type="ECO:0000259" key="17">
    <source>
        <dbReference type="PROSITE" id="PS51711"/>
    </source>
</evidence>
<accession>A0A4R3TB85</accession>
<feature type="transmembrane region" description="Helical" evidence="16">
    <location>
        <begin position="310"/>
        <end position="331"/>
    </location>
</feature>
<evidence type="ECO:0000256" key="3">
    <source>
        <dbReference type="ARBA" id="ARBA00022448"/>
    </source>
</evidence>
<dbReference type="GO" id="GO:0005886">
    <property type="term" value="C:plasma membrane"/>
    <property type="evidence" value="ECO:0007669"/>
    <property type="project" value="UniProtKB-SubCell"/>
</dbReference>
<evidence type="ECO:0000313" key="19">
    <source>
        <dbReference type="Proteomes" id="UP000295773"/>
    </source>
</evidence>
<dbReference type="Gene3D" id="3.40.50.300">
    <property type="entry name" value="P-loop containing nucleotide triphosphate hydrolases"/>
    <property type="match status" value="1"/>
</dbReference>
<keyword evidence="8 16" id="KW-1133">Transmembrane helix</keyword>
<dbReference type="InterPro" id="IPR003373">
    <property type="entry name" value="Fe2_transport_prot-B"/>
</dbReference>
<keyword evidence="19" id="KW-1185">Reference proteome</keyword>
<evidence type="ECO:0000256" key="4">
    <source>
        <dbReference type="ARBA" id="ARBA00022475"/>
    </source>
</evidence>
<dbReference type="InterPro" id="IPR030389">
    <property type="entry name" value="G_FEOB_dom"/>
</dbReference>